<accession>A0AA35SYC7</accession>
<dbReference type="PANTHER" id="PTHR11431">
    <property type="entry name" value="FERRITIN"/>
    <property type="match status" value="1"/>
</dbReference>
<evidence type="ECO:0000313" key="9">
    <source>
        <dbReference type="Proteomes" id="UP001174909"/>
    </source>
</evidence>
<dbReference type="SUPFAM" id="SSF47240">
    <property type="entry name" value="Ferritin-like"/>
    <property type="match status" value="1"/>
</dbReference>
<dbReference type="EC" id="1.16.3.1" evidence="6"/>
<feature type="binding site" evidence="5">
    <location>
        <position position="139"/>
    </location>
    <ligand>
        <name>Fe cation</name>
        <dbReference type="ChEBI" id="CHEBI:24875"/>
        <label>1</label>
    </ligand>
</feature>
<keyword evidence="6" id="KW-0560">Oxidoreductase</keyword>
<gene>
    <name evidence="8" type="ORF">GBAR_LOCUS20717</name>
</gene>
<dbReference type="Pfam" id="PF00210">
    <property type="entry name" value="Ferritin"/>
    <property type="match status" value="1"/>
</dbReference>
<feature type="binding site" evidence="5">
    <location>
        <position position="60"/>
    </location>
    <ligand>
        <name>Fe cation</name>
        <dbReference type="ChEBI" id="CHEBI:24875"/>
        <label>1</label>
    </ligand>
</feature>
<dbReference type="GO" id="GO:0005737">
    <property type="term" value="C:cytoplasm"/>
    <property type="evidence" value="ECO:0007669"/>
    <property type="project" value="TreeGrafter"/>
</dbReference>
<dbReference type="Proteomes" id="UP001174909">
    <property type="component" value="Unassembled WGS sequence"/>
</dbReference>
<protein>
    <recommendedName>
        <fullName evidence="6">Ferritin</fullName>
        <ecNumber evidence="6">1.16.3.1</ecNumber>
    </recommendedName>
</protein>
<evidence type="ECO:0000256" key="5">
    <source>
        <dbReference type="PIRSR" id="PIRSR601519-1"/>
    </source>
</evidence>
<dbReference type="AlphaFoldDB" id="A0AA35SYC7"/>
<organism evidence="8 9">
    <name type="scientific">Geodia barretti</name>
    <name type="common">Barrett's horny sponge</name>
    <dbReference type="NCBI Taxonomy" id="519541"/>
    <lineage>
        <taxon>Eukaryota</taxon>
        <taxon>Metazoa</taxon>
        <taxon>Porifera</taxon>
        <taxon>Demospongiae</taxon>
        <taxon>Heteroscleromorpha</taxon>
        <taxon>Tetractinellida</taxon>
        <taxon>Astrophorina</taxon>
        <taxon>Geodiidae</taxon>
        <taxon>Geodia</taxon>
    </lineage>
</organism>
<dbReference type="EMBL" id="CASHTH010002909">
    <property type="protein sequence ID" value="CAI8037011.1"/>
    <property type="molecule type" value="Genomic_DNA"/>
</dbReference>
<dbReference type="CDD" id="cd01056">
    <property type="entry name" value="Euk_Ferritin"/>
    <property type="match status" value="1"/>
</dbReference>
<name>A0AA35SYC7_GEOBA</name>
<keyword evidence="2 6" id="KW-0409">Iron storage</keyword>
<reference evidence="8" key="1">
    <citation type="submission" date="2023-03" db="EMBL/GenBank/DDBJ databases">
        <authorList>
            <person name="Steffen K."/>
            <person name="Cardenas P."/>
        </authorList>
    </citation>
    <scope>NUCLEOTIDE SEQUENCE</scope>
</reference>
<evidence type="ECO:0000256" key="6">
    <source>
        <dbReference type="RuleBase" id="RU361145"/>
    </source>
</evidence>
<feature type="binding site" evidence="5">
    <location>
        <position position="25"/>
    </location>
    <ligand>
        <name>Fe cation</name>
        <dbReference type="ChEBI" id="CHEBI:24875"/>
        <label>1</label>
    </ligand>
</feature>
<feature type="binding site" evidence="5">
    <location>
        <position position="105"/>
    </location>
    <ligand>
        <name>Fe cation</name>
        <dbReference type="ChEBI" id="CHEBI:24875"/>
        <label>1</label>
    </ligand>
</feature>
<evidence type="ECO:0000256" key="2">
    <source>
        <dbReference type="ARBA" id="ARBA00022434"/>
    </source>
</evidence>
<dbReference type="PROSITE" id="PS00204">
    <property type="entry name" value="FERRITIN_2"/>
    <property type="match status" value="1"/>
</dbReference>
<keyword evidence="3 5" id="KW-0479">Metal-binding</keyword>
<dbReference type="GO" id="GO:0008198">
    <property type="term" value="F:ferrous iron binding"/>
    <property type="evidence" value="ECO:0007669"/>
    <property type="project" value="TreeGrafter"/>
</dbReference>
<comment type="catalytic activity">
    <reaction evidence="6">
        <text>4 Fe(2+) + O2 + 4 H(+) = 4 Fe(3+) + 2 H2O</text>
        <dbReference type="Rhea" id="RHEA:11148"/>
        <dbReference type="ChEBI" id="CHEBI:15377"/>
        <dbReference type="ChEBI" id="CHEBI:15378"/>
        <dbReference type="ChEBI" id="CHEBI:15379"/>
        <dbReference type="ChEBI" id="CHEBI:29033"/>
        <dbReference type="ChEBI" id="CHEBI:29034"/>
        <dbReference type="EC" id="1.16.3.1"/>
    </reaction>
</comment>
<dbReference type="GO" id="GO:0004322">
    <property type="term" value="F:ferroxidase activity"/>
    <property type="evidence" value="ECO:0007669"/>
    <property type="project" value="UniProtKB-EC"/>
</dbReference>
<dbReference type="InterPro" id="IPR008331">
    <property type="entry name" value="Ferritin_DPS_dom"/>
</dbReference>
<keyword evidence="9" id="KW-1185">Reference proteome</keyword>
<evidence type="ECO:0000256" key="1">
    <source>
        <dbReference type="ARBA" id="ARBA00007513"/>
    </source>
</evidence>
<dbReference type="PANTHER" id="PTHR11431:SF75">
    <property type="entry name" value="FERRITIN"/>
    <property type="match status" value="1"/>
</dbReference>
<sequence>MAESKVRQNYHKESEEAVNQQINLELYAFYTYTSMSFYFERDDVALPGFTKYFRKAAGEELEHAQTFMKFQNERGGRIVLQDIKKPAKDEWGCGQDAIKAALDLEKTVNQALLDLHKVADKHGDFHMADFIEGHFLHEQVEGIKQLGDYWTMLKRVGPGLGEYTFDHETLGD</sequence>
<dbReference type="InterPro" id="IPR014034">
    <property type="entry name" value="Ferritin_CS"/>
</dbReference>
<dbReference type="Gene3D" id="1.20.1260.10">
    <property type="match status" value="1"/>
</dbReference>
<evidence type="ECO:0000259" key="7">
    <source>
        <dbReference type="PROSITE" id="PS50905"/>
    </source>
</evidence>
<dbReference type="InterPro" id="IPR009078">
    <property type="entry name" value="Ferritin-like_SF"/>
</dbReference>
<dbReference type="GO" id="GO:0006826">
    <property type="term" value="P:iron ion transport"/>
    <property type="evidence" value="ECO:0007669"/>
    <property type="project" value="InterPro"/>
</dbReference>
<comment type="function">
    <text evidence="6">Stores iron in a soluble, non-toxic, readily available form. Important for iron homeostasis. Iron is taken up in the ferrous form and deposited as ferric hydroxides after oxidation.</text>
</comment>
<feature type="domain" description="Ferritin-like diiron" evidence="7">
    <location>
        <begin position="8"/>
        <end position="157"/>
    </location>
</feature>
<dbReference type="GO" id="GO:0006879">
    <property type="term" value="P:intracellular iron ion homeostasis"/>
    <property type="evidence" value="ECO:0007669"/>
    <property type="project" value="UniProtKB-KW"/>
</dbReference>
<dbReference type="InterPro" id="IPR001519">
    <property type="entry name" value="Ferritin"/>
</dbReference>
<proteinExistence type="inferred from homology"/>
<dbReference type="FunFam" id="1.20.1260.10:FF:000002">
    <property type="entry name" value="Ferritin, mitochondrial"/>
    <property type="match status" value="1"/>
</dbReference>
<keyword evidence="4 5" id="KW-0408">Iron</keyword>
<dbReference type="InterPro" id="IPR012347">
    <property type="entry name" value="Ferritin-like"/>
</dbReference>
<comment type="caution">
    <text evidence="8">The sequence shown here is derived from an EMBL/GenBank/DDBJ whole genome shotgun (WGS) entry which is preliminary data.</text>
</comment>
<evidence type="ECO:0000256" key="4">
    <source>
        <dbReference type="ARBA" id="ARBA00023004"/>
    </source>
</evidence>
<evidence type="ECO:0000313" key="8">
    <source>
        <dbReference type="EMBL" id="CAI8037011.1"/>
    </source>
</evidence>
<dbReference type="GO" id="GO:0008199">
    <property type="term" value="F:ferric iron binding"/>
    <property type="evidence" value="ECO:0007669"/>
    <property type="project" value="InterPro"/>
</dbReference>
<evidence type="ECO:0000256" key="3">
    <source>
        <dbReference type="ARBA" id="ARBA00022723"/>
    </source>
</evidence>
<feature type="binding site" evidence="5">
    <location>
        <position position="63"/>
    </location>
    <ligand>
        <name>Fe cation</name>
        <dbReference type="ChEBI" id="CHEBI:24875"/>
        <label>1</label>
    </ligand>
</feature>
<dbReference type="PROSITE" id="PS50905">
    <property type="entry name" value="FERRITIN_LIKE"/>
    <property type="match status" value="1"/>
</dbReference>
<comment type="similarity">
    <text evidence="1 6">Belongs to the ferritin family.</text>
</comment>
<dbReference type="InterPro" id="IPR009040">
    <property type="entry name" value="Ferritin-like_diiron"/>
</dbReference>